<dbReference type="OrthoDB" id="2660621at2"/>
<proteinExistence type="predicted"/>
<protein>
    <submittedName>
        <fullName evidence="3">Uncharacterized protein</fullName>
    </submittedName>
</protein>
<reference evidence="3 4" key="1">
    <citation type="submission" date="2017-07" db="EMBL/GenBank/DDBJ databases">
        <title>Paenibacillus herberti R33 genome sequencing and assembly.</title>
        <authorList>
            <person name="Su W."/>
        </authorList>
    </citation>
    <scope>NUCLEOTIDE SEQUENCE [LARGE SCALE GENOMIC DNA]</scope>
    <source>
        <strain evidence="3 4">R33</strain>
    </source>
</reference>
<name>A0A229P3Q3_9BACL</name>
<organism evidence="3 4">
    <name type="scientific">Paenibacillus herberti</name>
    <dbReference type="NCBI Taxonomy" id="1619309"/>
    <lineage>
        <taxon>Bacteria</taxon>
        <taxon>Bacillati</taxon>
        <taxon>Bacillota</taxon>
        <taxon>Bacilli</taxon>
        <taxon>Bacillales</taxon>
        <taxon>Paenibacillaceae</taxon>
        <taxon>Paenibacillus</taxon>
    </lineage>
</organism>
<feature type="compositionally biased region" description="Basic and acidic residues" evidence="1">
    <location>
        <begin position="90"/>
        <end position="102"/>
    </location>
</feature>
<dbReference type="Proteomes" id="UP000215145">
    <property type="component" value="Unassembled WGS sequence"/>
</dbReference>
<feature type="transmembrane region" description="Helical" evidence="2">
    <location>
        <begin position="7"/>
        <end position="24"/>
    </location>
</feature>
<evidence type="ECO:0000256" key="1">
    <source>
        <dbReference type="SAM" id="MobiDB-lite"/>
    </source>
</evidence>
<evidence type="ECO:0000256" key="2">
    <source>
        <dbReference type="SAM" id="Phobius"/>
    </source>
</evidence>
<gene>
    <name evidence="3" type="ORF">CGZ75_08910</name>
</gene>
<keyword evidence="2" id="KW-0472">Membrane</keyword>
<feature type="transmembrane region" description="Helical" evidence="2">
    <location>
        <begin position="30"/>
        <end position="48"/>
    </location>
</feature>
<sequence>MKRKTASIWMVVLSVLAVIGLFDMLLDRNYVMLLPLAVLAIIFALYKWNPGRRNAQPRIKPRGPAAGKPRSASTAAKNRVRKTSPFRVIDGGKDDDSMPKYH</sequence>
<feature type="region of interest" description="Disordered" evidence="1">
    <location>
        <begin position="52"/>
        <end position="102"/>
    </location>
</feature>
<dbReference type="EMBL" id="NMUQ01000001">
    <property type="protein sequence ID" value="OXM16758.1"/>
    <property type="molecule type" value="Genomic_DNA"/>
</dbReference>
<evidence type="ECO:0000313" key="4">
    <source>
        <dbReference type="Proteomes" id="UP000215145"/>
    </source>
</evidence>
<keyword evidence="4" id="KW-1185">Reference proteome</keyword>
<accession>A0A229P3Q3</accession>
<evidence type="ECO:0000313" key="3">
    <source>
        <dbReference type="EMBL" id="OXM16758.1"/>
    </source>
</evidence>
<keyword evidence="2" id="KW-0812">Transmembrane</keyword>
<dbReference type="AlphaFoldDB" id="A0A229P3Q3"/>
<dbReference type="RefSeq" id="WP_089523841.1">
    <property type="nucleotide sequence ID" value="NZ_NMUQ01000001.1"/>
</dbReference>
<comment type="caution">
    <text evidence="3">The sequence shown here is derived from an EMBL/GenBank/DDBJ whole genome shotgun (WGS) entry which is preliminary data.</text>
</comment>
<keyword evidence="2" id="KW-1133">Transmembrane helix</keyword>